<dbReference type="RefSeq" id="WP_189403022.1">
    <property type="nucleotide sequence ID" value="NZ_BMXA01000012.1"/>
</dbReference>
<sequence>MSKPHSEFLRHHIDTFCGEEPDSLYKESSLKVSVARFDNVPDDGLTTFISIGLSGHLLQQRSGKSIRQEILLTVDNAYADFGIEKVIFSVAKIMLGQHKAVSRGQVLGPKGALFPEEGTNLTSLLCSYPAFFPEEFSFFENDETTVFVELIPTLSSEAEFIQKEGWSKFFEMIDKGRIDILNYNR</sequence>
<evidence type="ECO:0000313" key="3">
    <source>
        <dbReference type="Proteomes" id="UP000614811"/>
    </source>
</evidence>
<feature type="domain" description="Suppressor of fused-like" evidence="1">
    <location>
        <begin position="32"/>
        <end position="185"/>
    </location>
</feature>
<gene>
    <name evidence="2" type="ORF">GCM10008090_35080</name>
</gene>
<name>A0A918S3P6_9GAMM</name>
<evidence type="ECO:0000313" key="2">
    <source>
        <dbReference type="EMBL" id="GHA22252.1"/>
    </source>
</evidence>
<dbReference type="Pfam" id="PF05076">
    <property type="entry name" value="SUFU"/>
    <property type="match status" value="1"/>
</dbReference>
<proteinExistence type="predicted"/>
<accession>A0A918S3P6</accession>
<protein>
    <recommendedName>
        <fullName evidence="1">Suppressor of fused-like domain-containing protein</fullName>
    </recommendedName>
</protein>
<dbReference type="Proteomes" id="UP000614811">
    <property type="component" value="Unassembled WGS sequence"/>
</dbReference>
<organism evidence="2 3">
    <name type="scientific">Arenicella chitinivorans</name>
    <dbReference type="NCBI Taxonomy" id="1329800"/>
    <lineage>
        <taxon>Bacteria</taxon>
        <taxon>Pseudomonadati</taxon>
        <taxon>Pseudomonadota</taxon>
        <taxon>Gammaproteobacteria</taxon>
        <taxon>Arenicellales</taxon>
        <taxon>Arenicellaceae</taxon>
        <taxon>Arenicella</taxon>
    </lineage>
</organism>
<dbReference type="InterPro" id="IPR020941">
    <property type="entry name" value="SUFU-like_domain"/>
</dbReference>
<reference evidence="2" key="2">
    <citation type="submission" date="2020-09" db="EMBL/GenBank/DDBJ databases">
        <authorList>
            <person name="Sun Q."/>
            <person name="Kim S."/>
        </authorList>
    </citation>
    <scope>NUCLEOTIDE SEQUENCE</scope>
    <source>
        <strain evidence="2">KCTC 12711</strain>
    </source>
</reference>
<evidence type="ECO:0000259" key="1">
    <source>
        <dbReference type="Pfam" id="PF05076"/>
    </source>
</evidence>
<dbReference type="AlphaFoldDB" id="A0A918S3P6"/>
<reference evidence="2" key="1">
    <citation type="journal article" date="2014" name="Int. J. Syst. Evol. Microbiol.">
        <title>Complete genome sequence of Corynebacterium casei LMG S-19264T (=DSM 44701T), isolated from a smear-ripened cheese.</title>
        <authorList>
            <consortium name="US DOE Joint Genome Institute (JGI-PGF)"/>
            <person name="Walter F."/>
            <person name="Albersmeier A."/>
            <person name="Kalinowski J."/>
            <person name="Ruckert C."/>
        </authorList>
    </citation>
    <scope>NUCLEOTIDE SEQUENCE</scope>
    <source>
        <strain evidence="2">KCTC 12711</strain>
    </source>
</reference>
<dbReference type="EMBL" id="BMXA01000012">
    <property type="protein sequence ID" value="GHA22252.1"/>
    <property type="molecule type" value="Genomic_DNA"/>
</dbReference>
<comment type="caution">
    <text evidence="2">The sequence shown here is derived from an EMBL/GenBank/DDBJ whole genome shotgun (WGS) entry which is preliminary data.</text>
</comment>
<keyword evidence="3" id="KW-1185">Reference proteome</keyword>